<dbReference type="GO" id="GO:0005524">
    <property type="term" value="F:ATP binding"/>
    <property type="evidence" value="ECO:0007669"/>
    <property type="project" value="UniProtKB-KW"/>
</dbReference>
<evidence type="ECO:0000256" key="4">
    <source>
        <dbReference type="ARBA" id="ARBA00022741"/>
    </source>
</evidence>
<evidence type="ECO:0000256" key="7">
    <source>
        <dbReference type="ARBA" id="ARBA00047899"/>
    </source>
</evidence>
<evidence type="ECO:0000256" key="3">
    <source>
        <dbReference type="ARBA" id="ARBA00022679"/>
    </source>
</evidence>
<evidence type="ECO:0000256" key="8">
    <source>
        <dbReference type="ARBA" id="ARBA00048679"/>
    </source>
</evidence>
<evidence type="ECO:0000256" key="2">
    <source>
        <dbReference type="ARBA" id="ARBA00022527"/>
    </source>
</evidence>
<dbReference type="InterPro" id="IPR000719">
    <property type="entry name" value="Prot_kinase_dom"/>
</dbReference>
<dbReference type="Proteomes" id="UP001221142">
    <property type="component" value="Unassembled WGS sequence"/>
</dbReference>
<dbReference type="SUPFAM" id="SSF56112">
    <property type="entry name" value="Protein kinase-like (PK-like)"/>
    <property type="match status" value="1"/>
</dbReference>
<accession>A0AAD7FDS6</accession>
<sequence length="324" mass="36122">MKGAESIQVLESAKKTCDETLRKCLQVVEVRSTCEDDGGDSKDTDGIIRSVGVGPRHAPSLRRSAGRRGRSQAAYDPKALFAFHPSNASLFDIHAVGNQIISTSLDAFLGDPSSCHRLVSKLRDLGRSCQTGSIPQHWFSEILASVAAFSRTLKWYQAVRDSEEGDHTGWNFFVSWQESSPEHAPNSPESIKDFPIVSTLSRRVFIAQRTSTPDTFVVKVVPKRVMFSKNKITLIRDKRMAIYNRTDSYFVNKIYFTFQSKSNVYLVKELHRQGNCVALIRNSLGRVGEVAARNFVVQLVDGLEHLHDAGIIHRCAQVATTDGH</sequence>
<keyword evidence="4" id="KW-0547">Nucleotide-binding</keyword>
<evidence type="ECO:0000256" key="1">
    <source>
        <dbReference type="ARBA" id="ARBA00012513"/>
    </source>
</evidence>
<evidence type="ECO:0000256" key="9">
    <source>
        <dbReference type="SAM" id="MobiDB-lite"/>
    </source>
</evidence>
<dbReference type="GO" id="GO:0005634">
    <property type="term" value="C:nucleus"/>
    <property type="evidence" value="ECO:0007669"/>
    <property type="project" value="TreeGrafter"/>
</dbReference>
<evidence type="ECO:0000259" key="10">
    <source>
        <dbReference type="PROSITE" id="PS50011"/>
    </source>
</evidence>
<evidence type="ECO:0000313" key="11">
    <source>
        <dbReference type="EMBL" id="KAJ7614191.1"/>
    </source>
</evidence>
<dbReference type="GO" id="GO:0035556">
    <property type="term" value="P:intracellular signal transduction"/>
    <property type="evidence" value="ECO:0007669"/>
    <property type="project" value="TreeGrafter"/>
</dbReference>
<gene>
    <name evidence="11" type="ORF">FB45DRAFT_262834</name>
</gene>
<comment type="caution">
    <text evidence="11">The sequence shown here is derived from an EMBL/GenBank/DDBJ whole genome shotgun (WGS) entry which is preliminary data.</text>
</comment>
<proteinExistence type="predicted"/>
<feature type="domain" description="Protein kinase" evidence="10">
    <location>
        <begin position="194"/>
        <end position="324"/>
    </location>
</feature>
<dbReference type="GO" id="GO:0005737">
    <property type="term" value="C:cytoplasm"/>
    <property type="evidence" value="ECO:0007669"/>
    <property type="project" value="TreeGrafter"/>
</dbReference>
<dbReference type="PANTHER" id="PTHR24356:SF1">
    <property type="entry name" value="SERINE_THREONINE-PROTEIN KINASE GREATWALL"/>
    <property type="match status" value="1"/>
</dbReference>
<comment type="catalytic activity">
    <reaction evidence="7">
        <text>L-threonyl-[protein] + ATP = O-phospho-L-threonyl-[protein] + ADP + H(+)</text>
        <dbReference type="Rhea" id="RHEA:46608"/>
        <dbReference type="Rhea" id="RHEA-COMP:11060"/>
        <dbReference type="Rhea" id="RHEA-COMP:11605"/>
        <dbReference type="ChEBI" id="CHEBI:15378"/>
        <dbReference type="ChEBI" id="CHEBI:30013"/>
        <dbReference type="ChEBI" id="CHEBI:30616"/>
        <dbReference type="ChEBI" id="CHEBI:61977"/>
        <dbReference type="ChEBI" id="CHEBI:456216"/>
        <dbReference type="EC" id="2.7.11.1"/>
    </reaction>
</comment>
<keyword evidence="6" id="KW-0067">ATP-binding</keyword>
<dbReference type="GO" id="GO:0004674">
    <property type="term" value="F:protein serine/threonine kinase activity"/>
    <property type="evidence" value="ECO:0007669"/>
    <property type="project" value="UniProtKB-KW"/>
</dbReference>
<evidence type="ECO:0000256" key="6">
    <source>
        <dbReference type="ARBA" id="ARBA00022840"/>
    </source>
</evidence>
<comment type="catalytic activity">
    <reaction evidence="8">
        <text>L-seryl-[protein] + ATP = O-phospho-L-seryl-[protein] + ADP + H(+)</text>
        <dbReference type="Rhea" id="RHEA:17989"/>
        <dbReference type="Rhea" id="RHEA-COMP:9863"/>
        <dbReference type="Rhea" id="RHEA-COMP:11604"/>
        <dbReference type="ChEBI" id="CHEBI:15378"/>
        <dbReference type="ChEBI" id="CHEBI:29999"/>
        <dbReference type="ChEBI" id="CHEBI:30616"/>
        <dbReference type="ChEBI" id="CHEBI:83421"/>
        <dbReference type="ChEBI" id="CHEBI:456216"/>
        <dbReference type="EC" id="2.7.11.1"/>
    </reaction>
</comment>
<dbReference type="Pfam" id="PF00069">
    <property type="entry name" value="Pkinase"/>
    <property type="match status" value="1"/>
</dbReference>
<dbReference type="InterPro" id="IPR011009">
    <property type="entry name" value="Kinase-like_dom_sf"/>
</dbReference>
<keyword evidence="2" id="KW-0723">Serine/threonine-protein kinase</keyword>
<dbReference type="EC" id="2.7.11.1" evidence="1"/>
<keyword evidence="5" id="KW-0418">Kinase</keyword>
<reference evidence="11" key="1">
    <citation type="submission" date="2023-03" db="EMBL/GenBank/DDBJ databases">
        <title>Massive genome expansion in bonnet fungi (Mycena s.s.) driven by repeated elements and novel gene families across ecological guilds.</title>
        <authorList>
            <consortium name="Lawrence Berkeley National Laboratory"/>
            <person name="Harder C.B."/>
            <person name="Miyauchi S."/>
            <person name="Viragh M."/>
            <person name="Kuo A."/>
            <person name="Thoen E."/>
            <person name="Andreopoulos B."/>
            <person name="Lu D."/>
            <person name="Skrede I."/>
            <person name="Drula E."/>
            <person name="Henrissat B."/>
            <person name="Morin E."/>
            <person name="Kohler A."/>
            <person name="Barry K."/>
            <person name="LaButti K."/>
            <person name="Morin E."/>
            <person name="Salamov A."/>
            <person name="Lipzen A."/>
            <person name="Mereny Z."/>
            <person name="Hegedus B."/>
            <person name="Baldrian P."/>
            <person name="Stursova M."/>
            <person name="Weitz H."/>
            <person name="Taylor A."/>
            <person name="Grigoriev I.V."/>
            <person name="Nagy L.G."/>
            <person name="Martin F."/>
            <person name="Kauserud H."/>
        </authorList>
    </citation>
    <scope>NUCLEOTIDE SEQUENCE</scope>
    <source>
        <strain evidence="11">9284</strain>
    </source>
</reference>
<feature type="region of interest" description="Disordered" evidence="9">
    <location>
        <begin position="34"/>
        <end position="70"/>
    </location>
</feature>
<dbReference type="AlphaFoldDB" id="A0AAD7FDS6"/>
<dbReference type="Gene3D" id="3.30.200.20">
    <property type="entry name" value="Phosphorylase Kinase, domain 1"/>
    <property type="match status" value="1"/>
</dbReference>
<dbReference type="InterPro" id="IPR050236">
    <property type="entry name" value="Ser_Thr_kinase_AGC"/>
</dbReference>
<dbReference type="PROSITE" id="PS50011">
    <property type="entry name" value="PROTEIN_KINASE_DOM"/>
    <property type="match status" value="1"/>
</dbReference>
<dbReference type="Gene3D" id="1.10.510.10">
    <property type="entry name" value="Transferase(Phosphotransferase) domain 1"/>
    <property type="match status" value="1"/>
</dbReference>
<protein>
    <recommendedName>
        <fullName evidence="1">non-specific serine/threonine protein kinase</fullName>
        <ecNumber evidence="1">2.7.11.1</ecNumber>
    </recommendedName>
</protein>
<keyword evidence="12" id="KW-1185">Reference proteome</keyword>
<dbReference type="PANTHER" id="PTHR24356">
    <property type="entry name" value="SERINE/THREONINE-PROTEIN KINASE"/>
    <property type="match status" value="1"/>
</dbReference>
<keyword evidence="3" id="KW-0808">Transferase</keyword>
<evidence type="ECO:0000256" key="5">
    <source>
        <dbReference type="ARBA" id="ARBA00022777"/>
    </source>
</evidence>
<organism evidence="11 12">
    <name type="scientific">Roridomyces roridus</name>
    <dbReference type="NCBI Taxonomy" id="1738132"/>
    <lineage>
        <taxon>Eukaryota</taxon>
        <taxon>Fungi</taxon>
        <taxon>Dikarya</taxon>
        <taxon>Basidiomycota</taxon>
        <taxon>Agaricomycotina</taxon>
        <taxon>Agaricomycetes</taxon>
        <taxon>Agaricomycetidae</taxon>
        <taxon>Agaricales</taxon>
        <taxon>Marasmiineae</taxon>
        <taxon>Mycenaceae</taxon>
        <taxon>Roridomyces</taxon>
    </lineage>
</organism>
<dbReference type="EMBL" id="JARKIF010000027">
    <property type="protein sequence ID" value="KAJ7614191.1"/>
    <property type="molecule type" value="Genomic_DNA"/>
</dbReference>
<evidence type="ECO:0000313" key="12">
    <source>
        <dbReference type="Proteomes" id="UP001221142"/>
    </source>
</evidence>
<name>A0AAD7FDS6_9AGAR</name>